<evidence type="ECO:0000313" key="3">
    <source>
        <dbReference type="Proteomes" id="UP000515842"/>
    </source>
</evidence>
<dbReference type="AlphaFoldDB" id="A0A7G9LPT2"/>
<gene>
    <name evidence="2" type="ORF">HOO34_02555</name>
</gene>
<proteinExistence type="predicted"/>
<accession>A0A7G9LPT2</accession>
<reference evidence="2 3" key="1">
    <citation type="journal article" date="2020" name="Front. Microbiol.">
        <title>Genomic Analysis and Antimicrobial Resistance of Aliarcobacter cryaerophilus Strains From German Water Poultry.</title>
        <authorList>
            <person name="Muller E."/>
            <person name="Hotzel H."/>
            <person name="Ahlers C."/>
            <person name="Hanel I."/>
            <person name="Tomaso H."/>
            <person name="Abdel-Glil M.Y."/>
        </authorList>
    </citation>
    <scope>NUCLEOTIDE SEQUENCE [LARGE SCALE GENOMIC DNA]</scope>
    <source>
        <strain evidence="2 3">16CS1285-4</strain>
    </source>
</reference>
<organism evidence="2 3">
    <name type="scientific">Aliarcobacter cryaerophilus</name>
    <dbReference type="NCBI Taxonomy" id="28198"/>
    <lineage>
        <taxon>Bacteria</taxon>
        <taxon>Pseudomonadati</taxon>
        <taxon>Campylobacterota</taxon>
        <taxon>Epsilonproteobacteria</taxon>
        <taxon>Campylobacterales</taxon>
        <taxon>Arcobacteraceae</taxon>
        <taxon>Aliarcobacter</taxon>
    </lineage>
</organism>
<name>A0A7G9LPT2_9BACT</name>
<protein>
    <recommendedName>
        <fullName evidence="4">DUF4760 domain-containing protein</fullName>
    </recommendedName>
</protein>
<sequence length="155" mass="18626">MITYNIDLSTSFISLLGFCIAITQLYNLNKQFKISVENQRRDSLKIVLEIESQMASRKVEFDKIAREIKEYNLNKDISEEKVNILIEYFDTAKENYFNSIDRLCYCINKNYLDDRDWKVEYRNVLKDLVTNYEDDFNAATPYRNIKKINEKWQDE</sequence>
<feature type="transmembrane region" description="Helical" evidence="1">
    <location>
        <begin position="6"/>
        <end position="26"/>
    </location>
</feature>
<evidence type="ECO:0000313" key="2">
    <source>
        <dbReference type="EMBL" id="QNM90631.1"/>
    </source>
</evidence>
<dbReference type="Proteomes" id="UP000515842">
    <property type="component" value="Chromosome"/>
</dbReference>
<dbReference type="EMBL" id="CP060693">
    <property type="protein sequence ID" value="QNM90631.1"/>
    <property type="molecule type" value="Genomic_DNA"/>
</dbReference>
<evidence type="ECO:0008006" key="4">
    <source>
        <dbReference type="Google" id="ProtNLM"/>
    </source>
</evidence>
<keyword evidence="1" id="KW-1133">Transmembrane helix</keyword>
<dbReference type="RefSeq" id="WP_187474860.1">
    <property type="nucleotide sequence ID" value="NZ_CP060693.1"/>
</dbReference>
<keyword evidence="1" id="KW-0472">Membrane</keyword>
<keyword evidence="1" id="KW-0812">Transmembrane</keyword>
<evidence type="ECO:0000256" key="1">
    <source>
        <dbReference type="SAM" id="Phobius"/>
    </source>
</evidence>